<accession>A0A1F2P7C9</accession>
<evidence type="ECO:0000256" key="4">
    <source>
        <dbReference type="ARBA" id="ARBA00022723"/>
    </source>
</evidence>
<keyword evidence="6" id="KW-0411">Iron-sulfur</keyword>
<evidence type="ECO:0000256" key="1">
    <source>
        <dbReference type="ARBA" id="ARBA00001966"/>
    </source>
</evidence>
<dbReference type="SMART" id="SM00729">
    <property type="entry name" value="Elp3"/>
    <property type="match status" value="1"/>
</dbReference>
<keyword evidence="2" id="KW-0004">4Fe-4S</keyword>
<dbReference type="InterPro" id="IPR023885">
    <property type="entry name" value="4Fe4S-binding_SPASM_dom"/>
</dbReference>
<dbReference type="CDD" id="cd21109">
    <property type="entry name" value="SPASM"/>
    <property type="match status" value="1"/>
</dbReference>
<keyword evidence="9" id="KW-1185">Reference proteome</keyword>
<evidence type="ECO:0000313" key="8">
    <source>
        <dbReference type="EMBL" id="OFV67074.1"/>
    </source>
</evidence>
<dbReference type="InterPro" id="IPR050377">
    <property type="entry name" value="Radical_SAM_PqqE_MftC-like"/>
</dbReference>
<comment type="caution">
    <text evidence="8">The sequence shown here is derived from an EMBL/GenBank/DDBJ whole genome shotgun (WGS) entry which is preliminary data.</text>
</comment>
<dbReference type="InterPro" id="IPR006638">
    <property type="entry name" value="Elp3/MiaA/NifB-like_rSAM"/>
</dbReference>
<keyword evidence="4" id="KW-0479">Metal-binding</keyword>
<dbReference type="Gene3D" id="3.20.20.70">
    <property type="entry name" value="Aldolase class I"/>
    <property type="match status" value="1"/>
</dbReference>
<dbReference type="Pfam" id="PF04055">
    <property type="entry name" value="Radical_SAM"/>
    <property type="match status" value="1"/>
</dbReference>
<dbReference type="PANTHER" id="PTHR11228">
    <property type="entry name" value="RADICAL SAM DOMAIN PROTEIN"/>
    <property type="match status" value="1"/>
</dbReference>
<evidence type="ECO:0000256" key="6">
    <source>
        <dbReference type="ARBA" id="ARBA00023014"/>
    </source>
</evidence>
<dbReference type="GO" id="GO:0051536">
    <property type="term" value="F:iron-sulfur cluster binding"/>
    <property type="evidence" value="ECO:0007669"/>
    <property type="project" value="UniProtKB-KW"/>
</dbReference>
<dbReference type="SUPFAM" id="SSF102114">
    <property type="entry name" value="Radical SAM enzymes"/>
    <property type="match status" value="1"/>
</dbReference>
<dbReference type="CDD" id="cd01335">
    <property type="entry name" value="Radical_SAM"/>
    <property type="match status" value="1"/>
</dbReference>
<evidence type="ECO:0000259" key="7">
    <source>
        <dbReference type="PROSITE" id="PS51918"/>
    </source>
</evidence>
<evidence type="ECO:0000256" key="5">
    <source>
        <dbReference type="ARBA" id="ARBA00023004"/>
    </source>
</evidence>
<dbReference type="GO" id="GO:0003824">
    <property type="term" value="F:catalytic activity"/>
    <property type="evidence" value="ECO:0007669"/>
    <property type="project" value="InterPro"/>
</dbReference>
<dbReference type="SFLD" id="SFLDG01387">
    <property type="entry name" value="BtrN-like_SPASM_domain_contain"/>
    <property type="match status" value="1"/>
</dbReference>
<feature type="domain" description="Radical SAM core" evidence="7">
    <location>
        <begin position="47"/>
        <end position="264"/>
    </location>
</feature>
<dbReference type="PANTHER" id="PTHR11228:SF34">
    <property type="entry name" value="TUNGSTEN-CONTAINING ALDEHYDE FERREDOXIN OXIDOREDUCTASE COFACTOR MODIFYING PROTEIN"/>
    <property type="match status" value="1"/>
</dbReference>
<dbReference type="InterPro" id="IPR013785">
    <property type="entry name" value="Aldolase_TIM"/>
</dbReference>
<dbReference type="PROSITE" id="PS51918">
    <property type="entry name" value="RADICAL_SAM"/>
    <property type="match status" value="1"/>
</dbReference>
<dbReference type="GO" id="GO:0046872">
    <property type="term" value="F:metal ion binding"/>
    <property type="evidence" value="ECO:0007669"/>
    <property type="project" value="UniProtKB-KW"/>
</dbReference>
<organism evidence="8 9">
    <name type="scientific">Candidatus Syntropharchaeum butanivorans</name>
    <dbReference type="NCBI Taxonomy" id="1839936"/>
    <lineage>
        <taxon>Archaea</taxon>
        <taxon>Methanobacteriati</taxon>
        <taxon>Methanobacteriota</taxon>
        <taxon>Stenosarchaea group</taxon>
        <taxon>Methanomicrobia</taxon>
        <taxon>Methanosarcinales</taxon>
        <taxon>ANME-2 cluster</taxon>
        <taxon>Candidatus Syntropharchaeum</taxon>
    </lineage>
</organism>
<dbReference type="InterPro" id="IPR034391">
    <property type="entry name" value="AdoMet-like_SPASM_containing"/>
</dbReference>
<evidence type="ECO:0000313" key="9">
    <source>
        <dbReference type="Proteomes" id="UP000185779"/>
    </source>
</evidence>
<gene>
    <name evidence="8" type="ORF">SBU_000367</name>
</gene>
<dbReference type="InterPro" id="IPR007197">
    <property type="entry name" value="rSAM"/>
</dbReference>
<dbReference type="SFLD" id="SFLDS00029">
    <property type="entry name" value="Radical_SAM"/>
    <property type="match status" value="1"/>
</dbReference>
<dbReference type="Pfam" id="PF13186">
    <property type="entry name" value="SPASM"/>
    <property type="match status" value="1"/>
</dbReference>
<proteinExistence type="predicted"/>
<reference evidence="8" key="1">
    <citation type="submission" date="2016-05" db="EMBL/GenBank/DDBJ databases">
        <title>Microbial consortia oxidize butane by reversing methanogenesis.</title>
        <authorList>
            <person name="Laso-Perez R."/>
            <person name="Richter M."/>
            <person name="Wegener G."/>
            <person name="Musat F."/>
        </authorList>
    </citation>
    <scope>NUCLEOTIDE SEQUENCE [LARGE SCALE GENOMIC DNA]</scope>
    <source>
        <strain evidence="8">BOX1</strain>
    </source>
</reference>
<dbReference type="EMBL" id="LYOR01000001">
    <property type="protein sequence ID" value="OFV67074.1"/>
    <property type="molecule type" value="Genomic_DNA"/>
</dbReference>
<name>A0A1F2P7C9_9EURY</name>
<protein>
    <submittedName>
        <fullName evidence="8">Radical SAM domain protein</fullName>
    </submittedName>
</protein>
<dbReference type="STRING" id="1839936.SBU_000367"/>
<dbReference type="AlphaFoldDB" id="A0A1F2P7C9"/>
<evidence type="ECO:0000256" key="3">
    <source>
        <dbReference type="ARBA" id="ARBA00022691"/>
    </source>
</evidence>
<dbReference type="SFLD" id="SFLDG01067">
    <property type="entry name" value="SPASM/twitch_domain_containing"/>
    <property type="match status" value="1"/>
</dbReference>
<evidence type="ECO:0000256" key="2">
    <source>
        <dbReference type="ARBA" id="ARBA00022485"/>
    </source>
</evidence>
<comment type="cofactor">
    <cofactor evidence="1">
        <name>[4Fe-4S] cluster</name>
        <dbReference type="ChEBI" id="CHEBI:49883"/>
    </cofactor>
</comment>
<dbReference type="InterPro" id="IPR058240">
    <property type="entry name" value="rSAM_sf"/>
</dbReference>
<keyword evidence="3" id="KW-0949">S-adenosyl-L-methionine</keyword>
<sequence>MRFTPKIKRLIFLLRNKGFRWTYNYIHFSTLYMTKNPLLIKLLQWLEPYPSYIEVEITTKCNLKCIMCEHTYWDEPSRDMSFEDFKKIVDQFPKLKWIGLTGIGESFLNKDFIKMLRYVKSKGIYVELYDTFYFIDENNAKELIKLGVDKLILSFDAATKETYEKIRVGSDFDRVVNNLKNFIRLKNEMNSHFPEMEFHYIISRANVHEVPDYIELIRSLVPDTPEIFFTRMLHEFEETKDLFVEIPQEIVEHAEAKARDLGVKISWNLDVPAVKPPINHCVAWYMPFIFVTGHVIPCCSGNEANQREFQKETSLGNVFEASFKEIWRGAKYKELRRKIRRGEVPEPCKNCCLYDVGR</sequence>
<dbReference type="Proteomes" id="UP000185779">
    <property type="component" value="Unassembled WGS sequence"/>
</dbReference>
<keyword evidence="5" id="KW-0408">Iron</keyword>